<evidence type="ECO:0000313" key="1">
    <source>
        <dbReference type="EMBL" id="EFY06369.1"/>
    </source>
</evidence>
<dbReference type="AlphaFoldDB" id="E8LM97"/>
<proteinExistence type="predicted"/>
<accession>E8LM97</accession>
<dbReference type="InterPro" id="IPR014998">
    <property type="entry name" value="DUF1848"/>
</dbReference>
<protein>
    <recommendedName>
        <fullName evidence="3">DNA repair photolyase</fullName>
    </recommendedName>
</protein>
<evidence type="ECO:0008006" key="3">
    <source>
        <dbReference type="Google" id="ProtNLM"/>
    </source>
</evidence>
<evidence type="ECO:0000313" key="2">
    <source>
        <dbReference type="Proteomes" id="UP000018458"/>
    </source>
</evidence>
<sequence>MRYKFLTLQDGSEVKAALPYIISASRNCDLPSEPDKLLKLLSAPYVSKVNPFNHKLSYITFDEVKLLVLWSKFPRVFLKYPQFFKSIPYKTALLYTLNDYEKEGFEKVPNLFNRINLFKECVRLLGKGAVIWRYDPIILNGELTPKEHIKRFYNIAQQLNGYCDRVIFSFLDTRYPNAKKNAAYLKVIPASEDEKLMLIKNLVEIGKKFGMTLQSCAQSSDFTVAGAESDGCIGKYLVKYYRLNSSLCRDRAQRKLCLCFESRDIGQEHGCKFNCAYCYAFKEIKWRECC</sequence>
<comment type="caution">
    <text evidence="1">The sequence shown here is derived from an EMBL/GenBank/DDBJ whole genome shotgun (WGS) entry which is preliminary data.</text>
</comment>
<dbReference type="RefSeq" id="WP_009144035.1">
    <property type="nucleotide sequence ID" value="NZ_GL831058.1"/>
</dbReference>
<dbReference type="eggNOG" id="COG1533">
    <property type="taxonomic scope" value="Bacteria"/>
</dbReference>
<organism evidence="1 2">
    <name type="scientific">Succinatimonas hippei (strain DSM 22608 / JCM 16073 / KCTC 15190 / YIT 12066)</name>
    <dbReference type="NCBI Taxonomy" id="762983"/>
    <lineage>
        <taxon>Bacteria</taxon>
        <taxon>Pseudomonadati</taxon>
        <taxon>Pseudomonadota</taxon>
        <taxon>Gammaproteobacteria</taxon>
        <taxon>Aeromonadales</taxon>
        <taxon>Succinivibrionaceae</taxon>
        <taxon>Succinatimonas</taxon>
    </lineage>
</organism>
<name>E8LM97_SUCHY</name>
<gene>
    <name evidence="1" type="ORF">HMPREF9444_01882</name>
</gene>
<dbReference type="Proteomes" id="UP000018458">
    <property type="component" value="Unassembled WGS sequence"/>
</dbReference>
<dbReference type="STRING" id="762983.HMPREF9444_01882"/>
<dbReference type="OrthoDB" id="9771212at2"/>
<dbReference type="Pfam" id="PF08902">
    <property type="entry name" value="DUF1848"/>
    <property type="match status" value="1"/>
</dbReference>
<reference evidence="1 2" key="1">
    <citation type="submission" date="2011-01" db="EMBL/GenBank/DDBJ databases">
        <authorList>
            <person name="Weinstock G."/>
            <person name="Sodergren E."/>
            <person name="Clifton S."/>
            <person name="Fulton L."/>
            <person name="Fulton B."/>
            <person name="Courtney L."/>
            <person name="Fronick C."/>
            <person name="Harrison M."/>
            <person name="Strong C."/>
            <person name="Farmer C."/>
            <person name="Delahaunty K."/>
            <person name="Markovic C."/>
            <person name="Hall O."/>
            <person name="Minx P."/>
            <person name="Tomlinson C."/>
            <person name="Mitreva M."/>
            <person name="Hou S."/>
            <person name="Chen J."/>
            <person name="Wollam A."/>
            <person name="Pepin K.H."/>
            <person name="Johnson M."/>
            <person name="Bhonagiri V."/>
            <person name="Zhang X."/>
            <person name="Suruliraj S."/>
            <person name="Warren W."/>
            <person name="Chinwalla A."/>
            <person name="Mardis E.R."/>
            <person name="Wilson R.K."/>
        </authorList>
    </citation>
    <scope>NUCLEOTIDE SEQUENCE [LARGE SCALE GENOMIC DNA]</scope>
    <source>
        <strain evidence="2">DSM 22608 / JCM 16073 / KCTC 15190 / YIT 12066</strain>
    </source>
</reference>
<keyword evidence="2" id="KW-1185">Reference proteome</keyword>
<dbReference type="HOGENOM" id="CLU_069130_0_0_6"/>
<dbReference type="EMBL" id="AEVO01000131">
    <property type="protein sequence ID" value="EFY06369.1"/>
    <property type="molecule type" value="Genomic_DNA"/>
</dbReference>